<dbReference type="NCBIfam" id="TIGR00871">
    <property type="entry name" value="zwf"/>
    <property type="match status" value="1"/>
</dbReference>
<sequence>MMRDVKLDPTVIIIFGASGDLTQRKIIPAIYNLFIDGLLPEPFCIIGIARTSSDDETFRQQLRKGVDTFSRRGKSKDDDWSKFAATISYMAADYHDEITYRNLLEELNKGWYKSANKVLYLATPPTLFTVIVEQLGQQQVFRGKTSYRIVIEKPFGRDLESARMVNQVLTGVFDEGQIYRIDHYLGKETVQNILAFRFANAMWEPIWNRSFIDHVQITVAEKVGVGKRGGYYEGAGALRDMLQNHLLQVMCLVAMEPPTSFQADEVRNKRVDVLNAIRPIGKDEVEKFAVRGQYGKGVVDDLPVPAYREEENVAADSGRETFVAMKLFIDNWRWQGVPFYLRTGKHLPGRVSEISLQFRPVPHHPFSDKVMQSNRLAIQIEPKEGIMLRTQAKEPGPGMKIKPVEMHYTYQEVFQSSSPEAYETLLLDVVRGDPGLFMRNDQVETAWSVLESVLEHWEETSPADFPNYAPGEWGPESAEDLITQDGRTWLVPACLEFKEKEGRKR</sequence>
<evidence type="ECO:0000259" key="9">
    <source>
        <dbReference type="Pfam" id="PF02781"/>
    </source>
</evidence>
<feature type="domain" description="Glucose-6-phosphate dehydrogenase NAD-binding" evidence="8">
    <location>
        <begin position="13"/>
        <end position="192"/>
    </location>
</feature>
<dbReference type="GO" id="GO:0050661">
    <property type="term" value="F:NADP binding"/>
    <property type="evidence" value="ECO:0007669"/>
    <property type="project" value="UniProtKB-UniRule"/>
</dbReference>
<name>A0A1I4II11_9FIRM</name>
<keyword evidence="3 7" id="KW-0313">Glucose metabolism</keyword>
<feature type="binding site" evidence="7">
    <location>
        <position position="221"/>
    </location>
    <ligand>
        <name>substrate</name>
    </ligand>
</feature>
<keyword evidence="4 7" id="KW-0521">NADP</keyword>
<evidence type="ECO:0000259" key="8">
    <source>
        <dbReference type="Pfam" id="PF00479"/>
    </source>
</evidence>
<protein>
    <recommendedName>
        <fullName evidence="7">Glucose-6-phosphate 1-dehydrogenase</fullName>
        <shortName evidence="7">G6PD</shortName>
        <ecNumber evidence="7">1.1.1.49</ecNumber>
    </recommendedName>
</protein>
<dbReference type="InterPro" id="IPR036291">
    <property type="entry name" value="NAD(P)-bd_dom_sf"/>
</dbReference>
<evidence type="ECO:0000256" key="1">
    <source>
        <dbReference type="ARBA" id="ARBA00004937"/>
    </source>
</evidence>
<feature type="active site" description="Proton acceptor" evidence="7">
    <location>
        <position position="245"/>
    </location>
</feature>
<evidence type="ECO:0000256" key="6">
    <source>
        <dbReference type="ARBA" id="ARBA00023277"/>
    </source>
</evidence>
<dbReference type="RefSeq" id="WP_090933829.1">
    <property type="nucleotide sequence ID" value="NZ_FOTS01000008.1"/>
</dbReference>
<keyword evidence="11" id="KW-1185">Reference proteome</keyword>
<dbReference type="InterPro" id="IPR001282">
    <property type="entry name" value="G6P_DH"/>
</dbReference>
<keyword evidence="6 7" id="KW-0119">Carbohydrate metabolism</keyword>
<evidence type="ECO:0000313" key="10">
    <source>
        <dbReference type="EMBL" id="SFL53451.1"/>
    </source>
</evidence>
<dbReference type="PANTHER" id="PTHR23429">
    <property type="entry name" value="GLUCOSE-6-PHOSPHATE 1-DEHYDROGENASE G6PD"/>
    <property type="match status" value="1"/>
</dbReference>
<evidence type="ECO:0000256" key="5">
    <source>
        <dbReference type="ARBA" id="ARBA00023002"/>
    </source>
</evidence>
<dbReference type="SUPFAM" id="SSF55347">
    <property type="entry name" value="Glyceraldehyde-3-phosphate dehydrogenase-like, C-terminal domain"/>
    <property type="match status" value="1"/>
</dbReference>
<feature type="binding site" evidence="7">
    <location>
        <position position="183"/>
    </location>
    <ligand>
        <name>substrate</name>
    </ligand>
</feature>
<accession>A0A1I4II11</accession>
<dbReference type="Pfam" id="PF02781">
    <property type="entry name" value="G6PD_C"/>
    <property type="match status" value="1"/>
</dbReference>
<evidence type="ECO:0000256" key="2">
    <source>
        <dbReference type="ARBA" id="ARBA00009975"/>
    </source>
</evidence>
<feature type="binding site" evidence="7">
    <location>
        <position position="50"/>
    </location>
    <ligand>
        <name>NADP(+)</name>
        <dbReference type="ChEBI" id="CHEBI:58349"/>
    </ligand>
</feature>
<feature type="binding site" evidence="7">
    <location>
        <position position="345"/>
    </location>
    <ligand>
        <name>substrate</name>
    </ligand>
</feature>
<dbReference type="InterPro" id="IPR022674">
    <property type="entry name" value="G6P_DH_NAD-bd"/>
</dbReference>
<evidence type="ECO:0000256" key="3">
    <source>
        <dbReference type="ARBA" id="ARBA00022526"/>
    </source>
</evidence>
<dbReference type="EC" id="1.1.1.49" evidence="7"/>
<dbReference type="UniPathway" id="UPA00115">
    <property type="reaction ID" value="UER00408"/>
</dbReference>
<evidence type="ECO:0000313" key="11">
    <source>
        <dbReference type="Proteomes" id="UP000199520"/>
    </source>
</evidence>
<dbReference type="SUPFAM" id="SSF51735">
    <property type="entry name" value="NAD(P)-binding Rossmann-fold domains"/>
    <property type="match status" value="1"/>
</dbReference>
<dbReference type="PIRSF" id="PIRSF000110">
    <property type="entry name" value="G6PD"/>
    <property type="match status" value="1"/>
</dbReference>
<gene>
    <name evidence="7" type="primary">zwf</name>
    <name evidence="10" type="ORF">SAMN04490355_100833</name>
</gene>
<evidence type="ECO:0000256" key="7">
    <source>
        <dbReference type="HAMAP-Rule" id="MF_00966"/>
    </source>
</evidence>
<comment type="catalytic activity">
    <reaction evidence="7">
        <text>D-glucose 6-phosphate + NADP(+) = 6-phospho-D-glucono-1,5-lactone + NADPH + H(+)</text>
        <dbReference type="Rhea" id="RHEA:15841"/>
        <dbReference type="ChEBI" id="CHEBI:15378"/>
        <dbReference type="ChEBI" id="CHEBI:57783"/>
        <dbReference type="ChEBI" id="CHEBI:57955"/>
        <dbReference type="ChEBI" id="CHEBI:58349"/>
        <dbReference type="ChEBI" id="CHEBI:61548"/>
        <dbReference type="EC" id="1.1.1.49"/>
    </reaction>
</comment>
<dbReference type="STRING" id="1123291.SAMN04490355_100833"/>
<dbReference type="GO" id="GO:0006006">
    <property type="term" value="P:glucose metabolic process"/>
    <property type="evidence" value="ECO:0007669"/>
    <property type="project" value="UniProtKB-KW"/>
</dbReference>
<dbReference type="HAMAP" id="MF_00966">
    <property type="entry name" value="G6PD"/>
    <property type="match status" value="1"/>
</dbReference>
<keyword evidence="5 7" id="KW-0560">Oxidoreductase</keyword>
<dbReference type="PRINTS" id="PR00079">
    <property type="entry name" value="G6PDHDRGNASE"/>
</dbReference>
<feature type="binding site" evidence="7">
    <location>
        <position position="240"/>
    </location>
    <ligand>
        <name>substrate</name>
    </ligand>
</feature>
<proteinExistence type="inferred from homology"/>
<dbReference type="GO" id="GO:0004345">
    <property type="term" value="F:glucose-6-phosphate dehydrogenase activity"/>
    <property type="evidence" value="ECO:0007669"/>
    <property type="project" value="UniProtKB-UniRule"/>
</dbReference>
<dbReference type="InterPro" id="IPR022675">
    <property type="entry name" value="G6P_DH_C"/>
</dbReference>
<comment type="similarity">
    <text evidence="2 7">Belongs to the glucose-6-phosphate dehydrogenase family.</text>
</comment>
<dbReference type="Gene3D" id="3.40.50.720">
    <property type="entry name" value="NAD(P)-binding Rossmann-like Domain"/>
    <property type="match status" value="1"/>
</dbReference>
<comment type="pathway">
    <text evidence="1 7">Carbohydrate degradation; pentose phosphate pathway; D-ribulose 5-phosphate from D-glucose 6-phosphate (oxidative stage): step 1/3.</text>
</comment>
<dbReference type="OrthoDB" id="9802739at2"/>
<dbReference type="EMBL" id="FOTS01000008">
    <property type="protein sequence ID" value="SFL53451.1"/>
    <property type="molecule type" value="Genomic_DNA"/>
</dbReference>
<dbReference type="AlphaFoldDB" id="A0A1I4II11"/>
<reference evidence="11" key="1">
    <citation type="submission" date="2016-10" db="EMBL/GenBank/DDBJ databases">
        <authorList>
            <person name="Varghese N."/>
            <person name="Submissions S."/>
        </authorList>
    </citation>
    <scope>NUCLEOTIDE SEQUENCE [LARGE SCALE GENOMIC DNA]</scope>
    <source>
        <strain evidence="11">DSM 13327</strain>
    </source>
</reference>
<feature type="binding site" evidence="7">
    <location>
        <position position="153"/>
    </location>
    <ligand>
        <name>NADP(+)</name>
        <dbReference type="ChEBI" id="CHEBI:58349"/>
    </ligand>
</feature>
<comment type="caution">
    <text evidence="7">Lacks conserved residue(s) required for the propagation of feature annotation.</text>
</comment>
<organism evidence="10 11">
    <name type="scientific">Pelosinus propionicus DSM 13327</name>
    <dbReference type="NCBI Taxonomy" id="1123291"/>
    <lineage>
        <taxon>Bacteria</taxon>
        <taxon>Bacillati</taxon>
        <taxon>Bacillota</taxon>
        <taxon>Negativicutes</taxon>
        <taxon>Selenomonadales</taxon>
        <taxon>Sporomusaceae</taxon>
        <taxon>Pelosinus</taxon>
    </lineage>
</organism>
<dbReference type="GO" id="GO:0005829">
    <property type="term" value="C:cytosol"/>
    <property type="evidence" value="ECO:0007669"/>
    <property type="project" value="TreeGrafter"/>
</dbReference>
<dbReference type="Proteomes" id="UP000199520">
    <property type="component" value="Unassembled WGS sequence"/>
</dbReference>
<dbReference type="PROSITE" id="PS00069">
    <property type="entry name" value="G6P_DEHYDROGENASE"/>
    <property type="match status" value="1"/>
</dbReference>
<feature type="binding site" evidence="7">
    <location>
        <position position="187"/>
    </location>
    <ligand>
        <name>substrate</name>
    </ligand>
</feature>
<comment type="function">
    <text evidence="7">Catalyzes the oxidation of glucose 6-phosphate to 6-phosphogluconolactone.</text>
</comment>
<dbReference type="PANTHER" id="PTHR23429:SF0">
    <property type="entry name" value="GLUCOSE-6-PHOSPHATE 1-DEHYDROGENASE"/>
    <property type="match status" value="1"/>
</dbReference>
<evidence type="ECO:0000256" key="4">
    <source>
        <dbReference type="ARBA" id="ARBA00022857"/>
    </source>
</evidence>
<dbReference type="Pfam" id="PF00479">
    <property type="entry name" value="G6PD_N"/>
    <property type="match status" value="1"/>
</dbReference>
<dbReference type="GO" id="GO:0009051">
    <property type="term" value="P:pentose-phosphate shunt, oxidative branch"/>
    <property type="evidence" value="ECO:0007669"/>
    <property type="project" value="TreeGrafter"/>
</dbReference>
<dbReference type="Gene3D" id="3.30.360.10">
    <property type="entry name" value="Dihydrodipicolinate Reductase, domain 2"/>
    <property type="match status" value="1"/>
</dbReference>
<dbReference type="InterPro" id="IPR019796">
    <property type="entry name" value="G6P_DH_AS"/>
</dbReference>
<feature type="domain" description="Glucose-6-phosphate dehydrogenase C-terminal" evidence="9">
    <location>
        <begin position="194"/>
        <end position="489"/>
    </location>
</feature>